<accession>A0A2Z3H0T5</accession>
<dbReference type="Proteomes" id="UP000245802">
    <property type="component" value="Chromosome"/>
</dbReference>
<protein>
    <submittedName>
        <fullName evidence="1">Uncharacterized protein</fullName>
    </submittedName>
</protein>
<organism evidence="1 2">
    <name type="scientific">Gemmata obscuriglobus</name>
    <dbReference type="NCBI Taxonomy" id="114"/>
    <lineage>
        <taxon>Bacteria</taxon>
        <taxon>Pseudomonadati</taxon>
        <taxon>Planctomycetota</taxon>
        <taxon>Planctomycetia</taxon>
        <taxon>Gemmatales</taxon>
        <taxon>Gemmataceae</taxon>
        <taxon>Gemmata</taxon>
    </lineage>
</organism>
<keyword evidence="2" id="KW-1185">Reference proteome</keyword>
<dbReference type="EMBL" id="CP025958">
    <property type="protein sequence ID" value="AWM37357.1"/>
    <property type="molecule type" value="Genomic_DNA"/>
</dbReference>
<dbReference type="KEGG" id="gog:C1280_10270"/>
<reference evidence="1 2" key="1">
    <citation type="submission" date="2018-01" db="EMBL/GenBank/DDBJ databases">
        <title>G. obscuriglobus.</title>
        <authorList>
            <person name="Franke J."/>
            <person name="Blomberg W."/>
            <person name="Selmecki A."/>
        </authorList>
    </citation>
    <scope>NUCLEOTIDE SEQUENCE [LARGE SCALE GENOMIC DNA]</scope>
    <source>
        <strain evidence="1 2">DSM 5831</strain>
    </source>
</reference>
<name>A0A2Z3H0T5_9BACT</name>
<evidence type="ECO:0000313" key="1">
    <source>
        <dbReference type="EMBL" id="AWM37357.1"/>
    </source>
</evidence>
<evidence type="ECO:0000313" key="2">
    <source>
        <dbReference type="Proteomes" id="UP000245802"/>
    </source>
</evidence>
<dbReference type="RefSeq" id="WP_010043904.1">
    <property type="nucleotide sequence ID" value="NZ_CP025958.1"/>
</dbReference>
<gene>
    <name evidence="1" type="ORF">C1280_10270</name>
</gene>
<proteinExistence type="predicted"/>
<sequence length="134" mass="14913">MAKPTKQDLLRLRKAAIDGMVSYMKFGAAESEADPDFDEDFDAGYTQADIDRCAKIVDELLAALEGVPETKKNEAILKAVKTAVIKLNKLNDRCDGSLIETDQREQLCELIIAAAQRAGLVSSVHDITEEWREW</sequence>
<dbReference type="OrthoDB" id="573695at2"/>
<dbReference type="AlphaFoldDB" id="A0A2Z3H0T5"/>